<organism evidence="1 2">
    <name type="scientific">Helicobacter mustelae (strain ATCC 43772 / CCUG 25715 / CIP 103759 / LMG 18044 / NCTC 12198 / R85-136P)</name>
    <name type="common">Campylobacter mustelae</name>
    <dbReference type="NCBI Taxonomy" id="679897"/>
    <lineage>
        <taxon>Bacteria</taxon>
        <taxon>Pseudomonadati</taxon>
        <taxon>Campylobacterota</taxon>
        <taxon>Epsilonproteobacteria</taxon>
        <taxon>Campylobacterales</taxon>
        <taxon>Helicobacteraceae</taxon>
        <taxon>Helicobacter</taxon>
    </lineage>
</organism>
<dbReference type="HOGENOM" id="CLU_134899_1_0_7"/>
<gene>
    <name evidence="1" type="ordered locus">HMU12660</name>
</gene>
<name>D3UJ45_HELM1</name>
<dbReference type="STRING" id="679897.HMU12660"/>
<dbReference type="RefSeq" id="WP_013023587.1">
    <property type="nucleotide sequence ID" value="NC_013949.1"/>
</dbReference>
<accession>D3UJ45</accession>
<dbReference type="Proteomes" id="UP000001522">
    <property type="component" value="Chromosome"/>
</dbReference>
<proteinExistence type="predicted"/>
<evidence type="ECO:0000313" key="2">
    <source>
        <dbReference type="Proteomes" id="UP000001522"/>
    </source>
</evidence>
<keyword evidence="2" id="KW-1185">Reference proteome</keyword>
<sequence>MNKFLLFLSCVGMLLSNDWNFDQEFLLKKDEVVSGRVMTSGGEKALSLRWTLFKKDGLVLLLKYDHFPHQFILYKDLSRDRYILNLDQSGDKNHLVLQFRGFEDRRAKIWLGVQGNVDFVLN</sequence>
<evidence type="ECO:0000313" key="1">
    <source>
        <dbReference type="EMBL" id="CBG40520.1"/>
    </source>
</evidence>
<reference evidence="1 2" key="1">
    <citation type="journal article" date="2010" name="BMC Genomics">
        <title>Comparative genomics and proteomics of Helicobacter mustelae, an ulcerogenic and carcinogenic gastric pathogen.</title>
        <authorList>
            <person name="O'Toole P.W."/>
            <person name="Snelling W.J."/>
            <person name="Canchaya C."/>
            <person name="Forde B.M."/>
            <person name="Hardie K.R."/>
            <person name="Josenhans C."/>
            <person name="Graham R.L.J."/>
            <person name="McMullan G."/>
            <person name="Parkhill J."/>
            <person name="Belda E."/>
            <person name="Bentley S.D."/>
        </authorList>
    </citation>
    <scope>NUCLEOTIDE SEQUENCE [LARGE SCALE GENOMIC DNA]</scope>
    <source>
        <strain evidence="2">ATCC 43772 / LMG 18044 / NCTC 12198 / 12198</strain>
    </source>
</reference>
<dbReference type="AlphaFoldDB" id="D3UJ45"/>
<dbReference type="KEGG" id="hms:HMU12660"/>
<dbReference type="EMBL" id="FN555004">
    <property type="protein sequence ID" value="CBG40520.1"/>
    <property type="molecule type" value="Genomic_DNA"/>
</dbReference>
<protein>
    <submittedName>
        <fullName evidence="1">Uncharacterized protein</fullName>
    </submittedName>
</protein>